<dbReference type="Gene3D" id="1.10.40.60">
    <property type="entry name" value="EpsJ-like"/>
    <property type="match status" value="1"/>
</dbReference>
<evidence type="ECO:0000313" key="12">
    <source>
        <dbReference type="Proteomes" id="UP000035481"/>
    </source>
</evidence>
<dbReference type="SUPFAM" id="SSF158544">
    <property type="entry name" value="GspK insert domain-like"/>
    <property type="match status" value="1"/>
</dbReference>
<evidence type="ECO:0000256" key="6">
    <source>
        <dbReference type="ARBA" id="ARBA00022692"/>
    </source>
</evidence>
<name>A0A0G9GX91_9GAMM</name>
<dbReference type="InterPro" id="IPR005628">
    <property type="entry name" value="GspK"/>
</dbReference>
<protein>
    <recommendedName>
        <fullName evidence="10">T2SS protein K first SAM-like domain-containing protein</fullName>
    </recommendedName>
</protein>
<evidence type="ECO:0000313" key="11">
    <source>
        <dbReference type="EMBL" id="KLD62140.1"/>
    </source>
</evidence>
<keyword evidence="4" id="KW-1003">Cell membrane</keyword>
<dbReference type="InterPro" id="IPR049031">
    <property type="entry name" value="T2SSK_SAM-like_1st"/>
</dbReference>
<reference evidence="11 12" key="1">
    <citation type="journal article" date="2015" name="Antonie Van Leeuwenhoek">
        <title>A phylogenomic and molecular marker based taxonomic framework for the order Xanthomonadales: proposal to transfer the families Algiphilaceae and Solimonadaceae to the order Nevskiales ord. nov. and to create a new family within the order Xanthomonadales, the family Rhodanobacteraceae fam. nov., containing the genus Rhodanobacter and its closest relatives.</title>
        <authorList>
            <person name="Naushad S."/>
            <person name="Adeolu M."/>
            <person name="Wong S."/>
            <person name="Sohail M."/>
            <person name="Schellhorn H.E."/>
            <person name="Gupta R.S."/>
        </authorList>
    </citation>
    <scope>NUCLEOTIDE SEQUENCE [LARGE SCALE GENOMIC DNA]</scope>
    <source>
        <strain evidence="11 12">DSM 16301</strain>
    </source>
</reference>
<dbReference type="Pfam" id="PF21687">
    <property type="entry name" value="T2SSK_1st"/>
    <property type="match status" value="1"/>
</dbReference>
<comment type="subcellular location">
    <subcellularLocation>
        <location evidence="1">Cell inner membrane</location>
    </subcellularLocation>
</comment>
<evidence type="ECO:0000256" key="7">
    <source>
        <dbReference type="ARBA" id="ARBA00022927"/>
    </source>
</evidence>
<evidence type="ECO:0000256" key="1">
    <source>
        <dbReference type="ARBA" id="ARBA00004533"/>
    </source>
</evidence>
<dbReference type="RefSeq" id="WP_046973162.1">
    <property type="nucleotide sequence ID" value="NZ_JPLA01000055.1"/>
</dbReference>
<dbReference type="GO" id="GO:0005886">
    <property type="term" value="C:plasma membrane"/>
    <property type="evidence" value="ECO:0007669"/>
    <property type="project" value="UniProtKB-SubCell"/>
</dbReference>
<dbReference type="STRING" id="1440762.Y882_17410"/>
<keyword evidence="5" id="KW-0997">Cell inner membrane</keyword>
<gene>
    <name evidence="11" type="ORF">Y882_17410</name>
</gene>
<keyword evidence="3" id="KW-0813">Transport</keyword>
<dbReference type="PANTHER" id="PTHR38831:SF2">
    <property type="entry name" value="TYPE II SECRETION SYSTEM PROTEIN K"/>
    <property type="match status" value="1"/>
</dbReference>
<dbReference type="PATRIC" id="fig|1440762.4.peg.3239"/>
<dbReference type="EMBL" id="JPLA01000055">
    <property type="protein sequence ID" value="KLD62140.1"/>
    <property type="molecule type" value="Genomic_DNA"/>
</dbReference>
<evidence type="ECO:0000256" key="4">
    <source>
        <dbReference type="ARBA" id="ARBA00022475"/>
    </source>
</evidence>
<evidence type="ECO:0000256" key="9">
    <source>
        <dbReference type="ARBA" id="ARBA00023136"/>
    </source>
</evidence>
<evidence type="ECO:0000256" key="3">
    <source>
        <dbReference type="ARBA" id="ARBA00022448"/>
    </source>
</evidence>
<feature type="domain" description="T2SS protein K first SAM-like" evidence="10">
    <location>
        <begin position="108"/>
        <end position="196"/>
    </location>
</feature>
<evidence type="ECO:0000259" key="10">
    <source>
        <dbReference type="Pfam" id="PF21687"/>
    </source>
</evidence>
<sequence>MPAGRSGRFKHREHGIALLVVLWACTLLAILLGGFATLAHTEATQTRYLATRAQLRYLAEAGVMRAVAEITTKNGGRWVGDGRPYGMSIDGQQVDVRIVDDLGKIDINAADPAVLKNLFIAAGLDPVAASTLADNVRESRDPSGAFNREEGTQRYAQAGLTQGPRYSQFNMPDEIQSVLGMTPTLYRKIAPVLTVWSHRQTPAAAFAPTLALAALPGMDTASATRFISLRGSLNTRMPLPALPNGMPMGPTRGGTVRTIVASASSPDGTISRVSATIRLEHLPGRPSYSVLRWQEDAVE</sequence>
<evidence type="ECO:0000256" key="2">
    <source>
        <dbReference type="ARBA" id="ARBA00007246"/>
    </source>
</evidence>
<organism evidence="11 12">
    <name type="scientific">Dyella japonica DSM 16301</name>
    <dbReference type="NCBI Taxonomy" id="1440762"/>
    <lineage>
        <taxon>Bacteria</taxon>
        <taxon>Pseudomonadati</taxon>
        <taxon>Pseudomonadota</taxon>
        <taxon>Gammaproteobacteria</taxon>
        <taxon>Lysobacterales</taxon>
        <taxon>Rhodanobacteraceae</taxon>
        <taxon>Dyella</taxon>
    </lineage>
</organism>
<dbReference type="PANTHER" id="PTHR38831">
    <property type="entry name" value="TYPE II SECRETION SYSTEM PROTEIN K"/>
    <property type="match status" value="1"/>
</dbReference>
<dbReference type="InterPro" id="IPR038072">
    <property type="entry name" value="GspK_central_sf"/>
</dbReference>
<dbReference type="Proteomes" id="UP000035481">
    <property type="component" value="Unassembled WGS sequence"/>
</dbReference>
<keyword evidence="9" id="KW-0472">Membrane</keyword>
<evidence type="ECO:0000256" key="8">
    <source>
        <dbReference type="ARBA" id="ARBA00022989"/>
    </source>
</evidence>
<proteinExistence type="inferred from homology"/>
<accession>A0A0G9GX91</accession>
<dbReference type="AlphaFoldDB" id="A0A0G9GX91"/>
<keyword evidence="7" id="KW-0653">Protein transport</keyword>
<dbReference type="GO" id="GO:0009306">
    <property type="term" value="P:protein secretion"/>
    <property type="evidence" value="ECO:0007669"/>
    <property type="project" value="InterPro"/>
</dbReference>
<comment type="similarity">
    <text evidence="2">Belongs to the GSP K family.</text>
</comment>
<keyword evidence="6" id="KW-0812">Transmembrane</keyword>
<comment type="caution">
    <text evidence="11">The sequence shown here is derived from an EMBL/GenBank/DDBJ whole genome shotgun (WGS) entry which is preliminary data.</text>
</comment>
<evidence type="ECO:0000256" key="5">
    <source>
        <dbReference type="ARBA" id="ARBA00022519"/>
    </source>
</evidence>
<keyword evidence="8" id="KW-1133">Transmembrane helix</keyword>